<dbReference type="Pfam" id="PF24548">
    <property type="entry name" value="EF_EFCAB10_C"/>
    <property type="match status" value="1"/>
</dbReference>
<name>A0ABM0ZQD8_ECHTE</name>
<dbReference type="PANTHER" id="PTHR21847:SF1">
    <property type="entry name" value="EF-HAND CALCIUM-BINDING DOMAIN-CONTAINING PROTEIN 10"/>
    <property type="match status" value="1"/>
</dbReference>
<evidence type="ECO:0000313" key="2">
    <source>
        <dbReference type="Proteomes" id="UP000694863"/>
    </source>
</evidence>
<dbReference type="RefSeq" id="XP_012860086.2">
    <property type="nucleotide sequence ID" value="XM_013004632.2"/>
</dbReference>
<dbReference type="GeneID" id="105978607"/>
<keyword evidence="2" id="KW-1185">Reference proteome</keyword>
<organism evidence="2 3">
    <name type="scientific">Echinops telfairi</name>
    <name type="common">Lesser hedgehog tenrec</name>
    <dbReference type="NCBI Taxonomy" id="9371"/>
    <lineage>
        <taxon>Eukaryota</taxon>
        <taxon>Metazoa</taxon>
        <taxon>Chordata</taxon>
        <taxon>Craniata</taxon>
        <taxon>Vertebrata</taxon>
        <taxon>Euteleostomi</taxon>
        <taxon>Mammalia</taxon>
        <taxon>Eutheria</taxon>
        <taxon>Afrotheria</taxon>
        <taxon>Tenrecidae</taxon>
        <taxon>Tenrecinae</taxon>
        <taxon>Echinops</taxon>
    </lineage>
</organism>
<dbReference type="InterPro" id="IPR039879">
    <property type="entry name" value="EFC10"/>
</dbReference>
<dbReference type="InterPro" id="IPR056587">
    <property type="entry name" value="EF_EFCAB10_C"/>
</dbReference>
<dbReference type="SUPFAM" id="SSF47391">
    <property type="entry name" value="Dimerization-anchoring domain of cAMP-dependent PK regulatory subunit"/>
    <property type="match status" value="1"/>
</dbReference>
<feature type="domain" description="EF-hand" evidence="1">
    <location>
        <begin position="64"/>
        <end position="99"/>
    </location>
</feature>
<dbReference type="InterPro" id="IPR002048">
    <property type="entry name" value="EF_hand_dom"/>
</dbReference>
<dbReference type="SUPFAM" id="SSF47473">
    <property type="entry name" value="EF-hand"/>
    <property type="match status" value="1"/>
</dbReference>
<accession>A0ABM0ZQD8</accession>
<gene>
    <name evidence="3" type="primary">EFCAB10</name>
</gene>
<dbReference type="CDD" id="cd22976">
    <property type="entry name" value="DD_EFCAB10"/>
    <property type="match status" value="1"/>
</dbReference>
<dbReference type="PANTHER" id="PTHR21847">
    <property type="entry name" value="EF-HAND CALCIUM-BINDING DOMAIN-CONTAINING PROTEIN 10"/>
    <property type="match status" value="1"/>
</dbReference>
<dbReference type="PROSITE" id="PS50222">
    <property type="entry name" value="EF_HAND_2"/>
    <property type="match status" value="1"/>
</dbReference>
<dbReference type="InterPro" id="IPR049760">
    <property type="entry name" value="DD_EFCAB10"/>
</dbReference>
<reference evidence="3" key="1">
    <citation type="submission" date="2025-08" db="UniProtKB">
        <authorList>
            <consortium name="RefSeq"/>
        </authorList>
    </citation>
    <scope>IDENTIFICATION</scope>
</reference>
<dbReference type="InterPro" id="IPR011992">
    <property type="entry name" value="EF-hand-dom_pair"/>
</dbReference>
<evidence type="ECO:0000259" key="1">
    <source>
        <dbReference type="PROSITE" id="PS50222"/>
    </source>
</evidence>
<proteinExistence type="predicted"/>
<protein>
    <submittedName>
        <fullName evidence="3">EF-hand calcium-binding domain-containing protein 10</fullName>
    </submittedName>
</protein>
<dbReference type="Proteomes" id="UP000694863">
    <property type="component" value="Unplaced"/>
</dbReference>
<sequence length="135" mass="15767">MESGHSREREAKEYLEKHKIMELLTLLTSTLLFFRPEKPREFLVTMLERMRLAKVTGVTFPFFMDATNIVAMFEMLDSANKGFISFVQYKEALKTLGLYNEKEGLNDDGHLVTLEKFKKEVDRRFQDLISSFTAT</sequence>
<evidence type="ECO:0000313" key="3">
    <source>
        <dbReference type="RefSeq" id="XP_012860086.2"/>
    </source>
</evidence>